<dbReference type="AlphaFoldDB" id="A0A2K9AIB3"/>
<dbReference type="OrthoDB" id="5292580at2"/>
<reference evidence="1 2" key="1">
    <citation type="submission" date="2017-12" db="EMBL/GenBank/DDBJ databases">
        <title>Kangiella profundi FT102 completed genome.</title>
        <authorList>
            <person name="Xu J."/>
            <person name="Wang J."/>
            <person name="Lu Y."/>
        </authorList>
    </citation>
    <scope>NUCLEOTIDE SEQUENCE [LARGE SCALE GENOMIC DNA]</scope>
    <source>
        <strain evidence="1 2">FT102</strain>
    </source>
</reference>
<dbReference type="PROSITE" id="PS51257">
    <property type="entry name" value="PROKAR_LIPOPROTEIN"/>
    <property type="match status" value="1"/>
</dbReference>
<dbReference type="EMBL" id="CP025120">
    <property type="protein sequence ID" value="AUD80116.1"/>
    <property type="molecule type" value="Genomic_DNA"/>
</dbReference>
<dbReference type="RefSeq" id="WP_106648206.1">
    <property type="nucleotide sequence ID" value="NZ_BMGO01000001.1"/>
</dbReference>
<evidence type="ECO:0000313" key="2">
    <source>
        <dbReference type="Proteomes" id="UP000232693"/>
    </source>
</evidence>
<keyword evidence="2" id="KW-1185">Reference proteome</keyword>
<accession>A0A2K9AIB3</accession>
<sequence length="239" mass="26632">MLRPIKISILLIALITLSSCKTTDVQRVLDTLGGANQPLSEQTVVAGLKEALEVGTEHAVFKTNKTGGFSNNPLIKIMVPEQFSDVATKVRQIGLGSYVDKFELQMNRAAEQASGEAKQVFFTAISGMTVQDAWGILRGGDNAATQYFRNKTARQLEQKFAPIISNNMQKVGFYSDYRRLLTTYDNIPFTDKPNLDIEDYVMTETLDGLFTLVAQEEAKIRRDPVARTTELLQKVFAQQ</sequence>
<name>A0A2K9AIB3_9GAMM</name>
<protein>
    <submittedName>
        <fullName evidence="1">DUF4197 domain-containing protein</fullName>
    </submittedName>
</protein>
<organism evidence="1 2">
    <name type="scientific">Kangiella profundi</name>
    <dbReference type="NCBI Taxonomy" id="1561924"/>
    <lineage>
        <taxon>Bacteria</taxon>
        <taxon>Pseudomonadati</taxon>
        <taxon>Pseudomonadota</taxon>
        <taxon>Gammaproteobacteria</taxon>
        <taxon>Kangiellales</taxon>
        <taxon>Kangiellaceae</taxon>
        <taxon>Kangiella</taxon>
    </lineage>
</organism>
<dbReference type="Proteomes" id="UP000232693">
    <property type="component" value="Chromosome"/>
</dbReference>
<proteinExistence type="predicted"/>
<dbReference type="Pfam" id="PF13852">
    <property type="entry name" value="DUF4197"/>
    <property type="match status" value="1"/>
</dbReference>
<dbReference type="InterPro" id="IPR025245">
    <property type="entry name" value="DUF4197"/>
</dbReference>
<dbReference type="KEGG" id="kpd:CW740_12225"/>
<evidence type="ECO:0000313" key="1">
    <source>
        <dbReference type="EMBL" id="AUD80116.1"/>
    </source>
</evidence>
<gene>
    <name evidence="1" type="ORF">CW740_12225</name>
</gene>